<evidence type="ECO:0000313" key="8">
    <source>
        <dbReference type="Proteomes" id="UP000245464"/>
    </source>
</evidence>
<dbReference type="PANTHER" id="PTHR43735:SF3">
    <property type="entry name" value="FERROPTOSIS SUPPRESSOR PROTEIN 1"/>
    <property type="match status" value="1"/>
</dbReference>
<keyword evidence="9" id="KW-1185">Reference proteome</keyword>
<comment type="similarity">
    <text evidence="1">Belongs to the FAD-dependent oxidoreductase family.</text>
</comment>
<proteinExistence type="inferred from homology"/>
<keyword evidence="4" id="KW-0560">Oxidoreductase</keyword>
<gene>
    <name evidence="7" type="ORF">Ptr86124_013148</name>
    <name evidence="6" type="ORF">PtrM4_124620</name>
</gene>
<feature type="domain" description="FAD/NAD(P)-binding" evidence="5">
    <location>
        <begin position="6"/>
        <end position="310"/>
    </location>
</feature>
<evidence type="ECO:0000313" key="6">
    <source>
        <dbReference type="EMBL" id="KAF7567849.1"/>
    </source>
</evidence>
<dbReference type="GO" id="GO:0050660">
    <property type="term" value="F:flavin adenine dinucleotide binding"/>
    <property type="evidence" value="ECO:0007669"/>
    <property type="project" value="TreeGrafter"/>
</dbReference>
<dbReference type="GO" id="GO:0004174">
    <property type="term" value="F:electron-transferring-flavoprotein dehydrogenase activity"/>
    <property type="evidence" value="ECO:0007669"/>
    <property type="project" value="TreeGrafter"/>
</dbReference>
<sequence>MAEQRNIVVLGASGAGLQATHYILKHILPALKEKNEAKYHVYAISPSSKWYFRVASPRVAASTSRMTTEQIMFDIPDGFKQYSDEDFTFVEAAATGLDTSARNVLYTSNKGQENEMLSYHALIVATGSNTYFPAFSMSMDAQSTLDSITSTNDKVESAQKIVIVGGGPTAVEFAGEVAEHRNGKPGWFSRVVPKTEITLITADKQLLPGLRPAIAKSAEKKLNALGVEVVYNTRVTDSSPTKEGCTALALENGQQLEADLYVPAFGVQPNSSWMPKELLNEKGYLITNDATLRVDSAGPRVYAFGDIASYSRNNFWDIMNGLPVLATNLKRDLLSYNPMLPDEKPNGKDRLYKPITSESMVVPIGSGGGVGAVMGWRVPSMFVWLLKGRDYMLGMSGLPTVNGAKVKKEVKWTKEEAAI</sequence>
<dbReference type="GO" id="GO:0005737">
    <property type="term" value="C:cytoplasm"/>
    <property type="evidence" value="ECO:0007669"/>
    <property type="project" value="TreeGrafter"/>
</dbReference>
<dbReference type="OrthoDB" id="202203at2759"/>
<keyword evidence="3" id="KW-0274">FAD</keyword>
<dbReference type="PANTHER" id="PTHR43735">
    <property type="entry name" value="APOPTOSIS-INDUCING FACTOR 1"/>
    <property type="match status" value="1"/>
</dbReference>
<evidence type="ECO:0000313" key="7">
    <source>
        <dbReference type="EMBL" id="KAI1507894.1"/>
    </source>
</evidence>
<evidence type="ECO:0000256" key="2">
    <source>
        <dbReference type="ARBA" id="ARBA00022630"/>
    </source>
</evidence>
<accession>A0A2W1GQM2</accession>
<evidence type="ECO:0000313" key="9">
    <source>
        <dbReference type="Proteomes" id="UP000249757"/>
    </source>
</evidence>
<dbReference type="Proteomes" id="UP000245464">
    <property type="component" value="Chromosome 7"/>
</dbReference>
<dbReference type="SUPFAM" id="SSF51905">
    <property type="entry name" value="FAD/NAD(P)-binding domain"/>
    <property type="match status" value="1"/>
</dbReference>
<dbReference type="InterPro" id="IPR036188">
    <property type="entry name" value="FAD/NAD-bd_sf"/>
</dbReference>
<reference evidence="9" key="4">
    <citation type="journal article" date="2022" name="Microb. Genom.">
        <title>A global pangenome for the wheat fungal pathogen Pyrenophora tritici-repentis and prediction of effector protein structural homology.</title>
        <authorList>
            <person name="Moolhuijzen P.M."/>
            <person name="See P.T."/>
            <person name="Shi G."/>
            <person name="Powell H.R."/>
            <person name="Cockram J."/>
            <person name="Jorgensen L.N."/>
            <person name="Benslimane H."/>
            <person name="Strelkov S.E."/>
            <person name="Turner J."/>
            <person name="Liu Z."/>
            <person name="Moffat C.S."/>
        </authorList>
    </citation>
    <scope>NUCLEOTIDE SEQUENCE [LARGE SCALE GENOMIC DNA]</scope>
</reference>
<dbReference type="InterPro" id="IPR023753">
    <property type="entry name" value="FAD/NAD-binding_dom"/>
</dbReference>
<keyword evidence="2" id="KW-0285">Flavoprotein</keyword>
<dbReference type="Proteomes" id="UP000249757">
    <property type="component" value="Unassembled WGS sequence"/>
</dbReference>
<reference evidence="7" key="3">
    <citation type="journal article" date="2022" name="bioRxiv">
        <title>A global pangenome for the wheat fungal pathogen Pyrenophora tritici-repentis and prediction of effector protein structural homology.</title>
        <authorList>
            <person name="Moolhuijzen P."/>
            <person name="See P.T."/>
            <person name="Shi G."/>
            <person name="Powell H.R."/>
            <person name="Cockram J."/>
            <person name="Jorgensen L.N."/>
            <person name="Benslimane H."/>
            <person name="Strelkov S.E."/>
            <person name="Turner J."/>
            <person name="Liu Z."/>
            <person name="Moffat C.S."/>
        </authorList>
    </citation>
    <scope>NUCLEOTIDE SEQUENCE</scope>
    <source>
        <strain evidence="7">86-124</strain>
    </source>
</reference>
<evidence type="ECO:0000256" key="3">
    <source>
        <dbReference type="ARBA" id="ARBA00022827"/>
    </source>
</evidence>
<comment type="caution">
    <text evidence="6">The sequence shown here is derived from an EMBL/GenBank/DDBJ whole genome shotgun (WGS) entry which is preliminary data.</text>
</comment>
<evidence type="ECO:0000259" key="5">
    <source>
        <dbReference type="Pfam" id="PF07992"/>
    </source>
</evidence>
<dbReference type="EMBL" id="NQIK02000007">
    <property type="protein sequence ID" value="KAF7567849.1"/>
    <property type="molecule type" value="Genomic_DNA"/>
</dbReference>
<reference evidence="6 8" key="1">
    <citation type="journal article" date="2018" name="BMC Genomics">
        <title>Comparative genomics of the wheat fungal pathogen Pyrenophora tritici-repentis reveals chromosomal variations and genome plasticity.</title>
        <authorList>
            <person name="Moolhuijzen P."/>
            <person name="See P.T."/>
            <person name="Hane J.K."/>
            <person name="Shi G."/>
            <person name="Liu Z."/>
            <person name="Oliver R.P."/>
            <person name="Moffat C.S."/>
        </authorList>
    </citation>
    <scope>NUCLEOTIDE SEQUENCE [LARGE SCALE GENOMIC DNA]</scope>
    <source>
        <strain evidence="6">M4</strain>
    </source>
</reference>
<protein>
    <submittedName>
        <fullName evidence="6">AMID mitochondrial oxidoreductase</fullName>
    </submittedName>
    <submittedName>
        <fullName evidence="7">Pyridine nucleotide-disulfide oxidoreductase</fullName>
    </submittedName>
</protein>
<evidence type="ECO:0000256" key="1">
    <source>
        <dbReference type="ARBA" id="ARBA00006442"/>
    </source>
</evidence>
<organism evidence="6 8">
    <name type="scientific">Pyrenophora tritici-repentis</name>
    <dbReference type="NCBI Taxonomy" id="45151"/>
    <lineage>
        <taxon>Eukaryota</taxon>
        <taxon>Fungi</taxon>
        <taxon>Dikarya</taxon>
        <taxon>Ascomycota</taxon>
        <taxon>Pezizomycotina</taxon>
        <taxon>Dothideomycetes</taxon>
        <taxon>Pleosporomycetidae</taxon>
        <taxon>Pleosporales</taxon>
        <taxon>Pleosporineae</taxon>
        <taxon>Pleosporaceae</taxon>
        <taxon>Pyrenophora</taxon>
    </lineage>
</organism>
<dbReference type="AlphaFoldDB" id="A0A2W1GQM2"/>
<name>A0A2W1GQM2_9PLEO</name>
<dbReference type="PRINTS" id="PR00368">
    <property type="entry name" value="FADPNR"/>
</dbReference>
<dbReference type="Pfam" id="PF07992">
    <property type="entry name" value="Pyr_redox_2"/>
    <property type="match status" value="1"/>
</dbReference>
<dbReference type="EMBL" id="NRDI02000031">
    <property type="protein sequence ID" value="KAI1507894.1"/>
    <property type="molecule type" value="Genomic_DNA"/>
</dbReference>
<dbReference type="OMA" id="QATHYIL"/>
<reference evidence="7" key="2">
    <citation type="submission" date="2021-05" db="EMBL/GenBank/DDBJ databases">
        <authorList>
            <person name="Moolhuijzen P.M."/>
            <person name="Moffat C.S."/>
        </authorList>
    </citation>
    <scope>NUCLEOTIDE SEQUENCE</scope>
    <source>
        <strain evidence="7">86-124</strain>
    </source>
</reference>
<dbReference type="Gene3D" id="3.50.50.100">
    <property type="match status" value="1"/>
</dbReference>
<dbReference type="PRINTS" id="PR00469">
    <property type="entry name" value="PNDRDTASEII"/>
</dbReference>
<evidence type="ECO:0000256" key="4">
    <source>
        <dbReference type="ARBA" id="ARBA00023002"/>
    </source>
</evidence>